<evidence type="ECO:0000256" key="1">
    <source>
        <dbReference type="ARBA" id="ARBA00004273"/>
    </source>
</evidence>
<evidence type="ECO:0000256" key="8">
    <source>
        <dbReference type="ARBA" id="ARBA00022837"/>
    </source>
</evidence>
<keyword evidence="16" id="KW-1185">Reference proteome</keyword>
<dbReference type="GO" id="GO:1990246">
    <property type="term" value="C:uniplex complex"/>
    <property type="evidence" value="ECO:0007669"/>
    <property type="project" value="TreeGrafter"/>
</dbReference>
<dbReference type="Pfam" id="PF13202">
    <property type="entry name" value="EF-hand_5"/>
    <property type="match status" value="1"/>
</dbReference>
<dbReference type="PANTHER" id="PTHR12294">
    <property type="entry name" value="EF HAND DOMAIN FAMILY A1,A2-RELATED"/>
    <property type="match status" value="1"/>
</dbReference>
<comment type="subcellular location">
    <subcellularLocation>
        <location evidence="1">Mitochondrion inner membrane</location>
    </subcellularLocation>
    <subcellularLocation>
        <location evidence="2">Mitochondrion intermembrane space</location>
    </subcellularLocation>
</comment>
<dbReference type="GO" id="GO:0051560">
    <property type="term" value="P:mitochondrial calcium ion homeostasis"/>
    <property type="evidence" value="ECO:0007669"/>
    <property type="project" value="TreeGrafter"/>
</dbReference>
<dbReference type="InterPro" id="IPR039800">
    <property type="entry name" value="MICU1/2/3"/>
</dbReference>
<proteinExistence type="inferred from homology"/>
<dbReference type="InterPro" id="IPR011992">
    <property type="entry name" value="EF-hand-dom_pair"/>
</dbReference>
<evidence type="ECO:0000256" key="12">
    <source>
        <dbReference type="ARBA" id="ARBA00023136"/>
    </source>
</evidence>
<dbReference type="Gene3D" id="1.10.238.10">
    <property type="entry name" value="EF-hand"/>
    <property type="match status" value="1"/>
</dbReference>
<gene>
    <name evidence="15" type="ORF">Ahy_B07g087717</name>
</gene>
<dbReference type="SUPFAM" id="SSF47473">
    <property type="entry name" value="EF-hand"/>
    <property type="match status" value="1"/>
</dbReference>
<name>A0A444YCT7_ARAHY</name>
<evidence type="ECO:0000256" key="4">
    <source>
        <dbReference type="ARBA" id="ARBA00022568"/>
    </source>
</evidence>
<dbReference type="GO" id="GO:0005758">
    <property type="term" value="C:mitochondrial intermembrane space"/>
    <property type="evidence" value="ECO:0007669"/>
    <property type="project" value="UniProtKB-SubCell"/>
</dbReference>
<evidence type="ECO:0000256" key="10">
    <source>
        <dbReference type="ARBA" id="ARBA00023065"/>
    </source>
</evidence>
<comment type="caution">
    <text evidence="15">The sequence shown here is derived from an EMBL/GenBank/DDBJ whole genome shotgun (WGS) entry which is preliminary data.</text>
</comment>
<evidence type="ECO:0000259" key="14">
    <source>
        <dbReference type="PROSITE" id="PS50222"/>
    </source>
</evidence>
<evidence type="ECO:0000313" key="16">
    <source>
        <dbReference type="Proteomes" id="UP000289738"/>
    </source>
</evidence>
<sequence>MFLKPVRIGWSNRLNSEPNAKTVRTQQFSPSQFSSSKVRRHGFGVAQSPPSRSHLLRPVTSVAQQLSFVGTATSIMQQPSSLEGAPPLLEAVAQPVTSITRRRCLPSPTLPIACSVLEALKVPSSFQEFQNRTILRFCFSLSSRLCFSSSRKQLRAESPRKHAQTWNREFPVRLRFSFNKAPEAVFLTQIATNSNPRAQSEVKKFAHYDYNRKGTISAKDFAFSLVVAIDINHINKLLDRVKEMNDNSHLRNIKIAFQEFEAFAKLGKQLEFFSLAIFSYGKISGELTKSNFQRAASQVYGITIIDAVADIIFHVFDANRDGNLNADEFIKIIQRRESSVALEDIDHVYIPSYDSTTLLRSIANVTFMAKNPMPLFSRSHTIL</sequence>
<keyword evidence="3" id="KW-0813">Transport</keyword>
<evidence type="ECO:0000256" key="13">
    <source>
        <dbReference type="ARBA" id="ARBA00038333"/>
    </source>
</evidence>
<dbReference type="PROSITE" id="PS50222">
    <property type="entry name" value="EF_HAND_2"/>
    <property type="match status" value="1"/>
</dbReference>
<evidence type="ECO:0000256" key="11">
    <source>
        <dbReference type="ARBA" id="ARBA00023128"/>
    </source>
</evidence>
<feature type="domain" description="EF-hand" evidence="14">
    <location>
        <begin position="304"/>
        <end position="339"/>
    </location>
</feature>
<dbReference type="InterPro" id="IPR002048">
    <property type="entry name" value="EF_hand_dom"/>
</dbReference>
<accession>A0A444YCT7</accession>
<keyword evidence="6" id="KW-0677">Repeat</keyword>
<reference evidence="15 16" key="1">
    <citation type="submission" date="2019-01" db="EMBL/GenBank/DDBJ databases">
        <title>Sequencing of cultivated peanut Arachis hypogaea provides insights into genome evolution and oil improvement.</title>
        <authorList>
            <person name="Chen X."/>
        </authorList>
    </citation>
    <scope>NUCLEOTIDE SEQUENCE [LARGE SCALE GENOMIC DNA]</scope>
    <source>
        <strain evidence="16">cv. Fuhuasheng</strain>
        <tissue evidence="15">Leaves</tissue>
    </source>
</reference>
<evidence type="ECO:0000256" key="3">
    <source>
        <dbReference type="ARBA" id="ARBA00022448"/>
    </source>
</evidence>
<evidence type="ECO:0000313" key="15">
    <source>
        <dbReference type="EMBL" id="RYQ99729.1"/>
    </source>
</evidence>
<keyword evidence="4" id="KW-0109">Calcium transport</keyword>
<keyword evidence="11" id="KW-0496">Mitochondrion</keyword>
<keyword evidence="10" id="KW-0406">Ion transport</keyword>
<dbReference type="GO" id="GO:0036444">
    <property type="term" value="P:calcium import into the mitochondrion"/>
    <property type="evidence" value="ECO:0007669"/>
    <property type="project" value="TreeGrafter"/>
</dbReference>
<keyword evidence="5" id="KW-0479">Metal-binding</keyword>
<protein>
    <recommendedName>
        <fullName evidence="14">EF-hand domain-containing protein</fullName>
    </recommendedName>
</protein>
<keyword evidence="12" id="KW-0472">Membrane</keyword>
<dbReference type="Proteomes" id="UP000289738">
    <property type="component" value="Chromosome B07"/>
</dbReference>
<dbReference type="PROSITE" id="PS00018">
    <property type="entry name" value="EF_HAND_1"/>
    <property type="match status" value="1"/>
</dbReference>
<dbReference type="PANTHER" id="PTHR12294:SF1">
    <property type="entry name" value="CALCIUM UPTAKE PROTEIN 1, MITOCHONDRIAL"/>
    <property type="match status" value="1"/>
</dbReference>
<evidence type="ECO:0000256" key="9">
    <source>
        <dbReference type="ARBA" id="ARBA00022946"/>
    </source>
</evidence>
<comment type="similarity">
    <text evidence="13">Belongs to the MICU1 family. MICU1 subfamily.</text>
</comment>
<dbReference type="GO" id="GO:0005509">
    <property type="term" value="F:calcium ion binding"/>
    <property type="evidence" value="ECO:0007669"/>
    <property type="project" value="InterPro"/>
</dbReference>
<dbReference type="STRING" id="3818.A0A444YCT7"/>
<dbReference type="EMBL" id="SDMP01000017">
    <property type="protein sequence ID" value="RYQ99729.1"/>
    <property type="molecule type" value="Genomic_DNA"/>
</dbReference>
<evidence type="ECO:0000256" key="6">
    <source>
        <dbReference type="ARBA" id="ARBA00022737"/>
    </source>
</evidence>
<evidence type="ECO:0000256" key="7">
    <source>
        <dbReference type="ARBA" id="ARBA00022792"/>
    </source>
</evidence>
<evidence type="ECO:0000256" key="2">
    <source>
        <dbReference type="ARBA" id="ARBA00004569"/>
    </source>
</evidence>
<dbReference type="AlphaFoldDB" id="A0A444YCT7"/>
<keyword evidence="9" id="KW-0809">Transit peptide</keyword>
<keyword evidence="7" id="KW-0999">Mitochondrion inner membrane</keyword>
<keyword evidence="8" id="KW-0106">Calcium</keyword>
<evidence type="ECO:0000256" key="5">
    <source>
        <dbReference type="ARBA" id="ARBA00022723"/>
    </source>
</evidence>
<dbReference type="InterPro" id="IPR018247">
    <property type="entry name" value="EF_Hand_1_Ca_BS"/>
</dbReference>
<organism evidence="15 16">
    <name type="scientific">Arachis hypogaea</name>
    <name type="common">Peanut</name>
    <dbReference type="NCBI Taxonomy" id="3818"/>
    <lineage>
        <taxon>Eukaryota</taxon>
        <taxon>Viridiplantae</taxon>
        <taxon>Streptophyta</taxon>
        <taxon>Embryophyta</taxon>
        <taxon>Tracheophyta</taxon>
        <taxon>Spermatophyta</taxon>
        <taxon>Magnoliopsida</taxon>
        <taxon>eudicotyledons</taxon>
        <taxon>Gunneridae</taxon>
        <taxon>Pentapetalae</taxon>
        <taxon>rosids</taxon>
        <taxon>fabids</taxon>
        <taxon>Fabales</taxon>
        <taxon>Fabaceae</taxon>
        <taxon>Papilionoideae</taxon>
        <taxon>50 kb inversion clade</taxon>
        <taxon>dalbergioids sensu lato</taxon>
        <taxon>Dalbergieae</taxon>
        <taxon>Pterocarpus clade</taxon>
        <taxon>Arachis</taxon>
    </lineage>
</organism>